<gene>
    <name evidence="4" type="ORF">N7498_010235</name>
</gene>
<dbReference type="InterPro" id="IPR047122">
    <property type="entry name" value="Trans-enoyl_RdTase-like"/>
</dbReference>
<name>A0A9W9JAB7_9EURO</name>
<dbReference type="GeneID" id="83184592"/>
<evidence type="ECO:0000313" key="5">
    <source>
        <dbReference type="Proteomes" id="UP001150904"/>
    </source>
</evidence>
<organism evidence="4 5">
    <name type="scientific">Penicillium cinerascens</name>
    <dbReference type="NCBI Taxonomy" id="70096"/>
    <lineage>
        <taxon>Eukaryota</taxon>
        <taxon>Fungi</taxon>
        <taxon>Dikarya</taxon>
        <taxon>Ascomycota</taxon>
        <taxon>Pezizomycotina</taxon>
        <taxon>Eurotiomycetes</taxon>
        <taxon>Eurotiomycetidae</taxon>
        <taxon>Eurotiales</taxon>
        <taxon>Aspergillaceae</taxon>
        <taxon>Penicillium</taxon>
    </lineage>
</organism>
<comment type="caution">
    <text evidence="4">The sequence shown here is derived from an EMBL/GenBank/DDBJ whole genome shotgun (WGS) entry which is preliminary data.</text>
</comment>
<feature type="domain" description="Enoyl reductase (ER)" evidence="3">
    <location>
        <begin position="14"/>
        <end position="339"/>
    </location>
</feature>
<dbReference type="PANTHER" id="PTHR45348:SF2">
    <property type="entry name" value="ZINC-TYPE ALCOHOL DEHYDROGENASE-LIKE PROTEIN C2E1P3.01"/>
    <property type="match status" value="1"/>
</dbReference>
<dbReference type="EMBL" id="JAPQKR010000016">
    <property type="protein sequence ID" value="KAJ5191250.1"/>
    <property type="molecule type" value="Genomic_DNA"/>
</dbReference>
<reference evidence="4" key="1">
    <citation type="submission" date="2022-12" db="EMBL/GenBank/DDBJ databases">
        <authorList>
            <person name="Petersen C."/>
        </authorList>
    </citation>
    <scope>NUCLEOTIDE SEQUENCE</scope>
    <source>
        <strain evidence="4">IBT 15544</strain>
    </source>
</reference>
<sequence length="341" mass="36618">MSSTHQAAIIPQQGGPLSIVQRPTPTPGPKELLIEVHAVAVNPVDVYQRDMGIFISEYPAVVGSDVSGIVVKSGSSVDTVIPEGTRVTAFASAFYQKGAPNYGALQRYVLVSEEMVTVLPDSFSFTEGSVFPMAALTTWNGWLWAGVPREPSSKGTEGVLVWGGSSSMGAFAVQAAKLSGYTVYATASPQHHEYLKGLGASRVFDYKSEDVLKKIVNASREDGLTFKMGYHATGSQQLSVDVLDALRGEEKVKLAIAPRVDIDVKVPKGVETAFVSAPEDPEERQERLVWIFKTWLQEKLAAGQLVPSPRIQVVEGGLESANKALDELKTGVSGVKLVLEL</sequence>
<dbReference type="InterPro" id="IPR011032">
    <property type="entry name" value="GroES-like_sf"/>
</dbReference>
<evidence type="ECO:0000259" key="3">
    <source>
        <dbReference type="SMART" id="SM00829"/>
    </source>
</evidence>
<dbReference type="GO" id="GO:0016651">
    <property type="term" value="F:oxidoreductase activity, acting on NAD(P)H"/>
    <property type="evidence" value="ECO:0007669"/>
    <property type="project" value="InterPro"/>
</dbReference>
<dbReference type="PANTHER" id="PTHR45348">
    <property type="entry name" value="HYPOTHETICAL OXIDOREDUCTASE (EUROFUNG)"/>
    <property type="match status" value="1"/>
</dbReference>
<dbReference type="AlphaFoldDB" id="A0A9W9JAB7"/>
<dbReference type="InterPro" id="IPR036291">
    <property type="entry name" value="NAD(P)-bd_dom_sf"/>
</dbReference>
<dbReference type="Gene3D" id="3.40.50.720">
    <property type="entry name" value="NAD(P)-binding Rossmann-like Domain"/>
    <property type="match status" value="1"/>
</dbReference>
<dbReference type="InterPro" id="IPR020843">
    <property type="entry name" value="ER"/>
</dbReference>
<dbReference type="Proteomes" id="UP001150904">
    <property type="component" value="Unassembled WGS sequence"/>
</dbReference>
<protein>
    <submittedName>
        <fullName evidence="4">Zinc binding protein</fullName>
    </submittedName>
</protein>
<evidence type="ECO:0000313" key="4">
    <source>
        <dbReference type="EMBL" id="KAJ5191250.1"/>
    </source>
</evidence>
<keyword evidence="2" id="KW-0560">Oxidoreductase</keyword>
<dbReference type="InterPro" id="IPR013154">
    <property type="entry name" value="ADH-like_N"/>
</dbReference>
<accession>A0A9W9JAB7</accession>
<dbReference type="Pfam" id="PF08240">
    <property type="entry name" value="ADH_N"/>
    <property type="match status" value="1"/>
</dbReference>
<dbReference type="SUPFAM" id="SSF51735">
    <property type="entry name" value="NAD(P)-binding Rossmann-fold domains"/>
    <property type="match status" value="1"/>
</dbReference>
<evidence type="ECO:0000256" key="2">
    <source>
        <dbReference type="ARBA" id="ARBA00023002"/>
    </source>
</evidence>
<dbReference type="OrthoDB" id="10257049at2759"/>
<dbReference type="Gene3D" id="3.90.180.10">
    <property type="entry name" value="Medium-chain alcohol dehydrogenases, catalytic domain"/>
    <property type="match status" value="1"/>
</dbReference>
<reference evidence="4" key="2">
    <citation type="journal article" date="2023" name="IMA Fungus">
        <title>Comparative genomic study of the Penicillium genus elucidates a diverse pangenome and 15 lateral gene transfer events.</title>
        <authorList>
            <person name="Petersen C."/>
            <person name="Sorensen T."/>
            <person name="Nielsen M.R."/>
            <person name="Sondergaard T.E."/>
            <person name="Sorensen J.L."/>
            <person name="Fitzpatrick D.A."/>
            <person name="Frisvad J.C."/>
            <person name="Nielsen K.L."/>
        </authorList>
    </citation>
    <scope>NUCLEOTIDE SEQUENCE</scope>
    <source>
        <strain evidence="4">IBT 15544</strain>
    </source>
</reference>
<proteinExistence type="inferred from homology"/>
<comment type="similarity">
    <text evidence="1">Belongs to the zinc-containing alcohol dehydrogenase family.</text>
</comment>
<dbReference type="CDD" id="cd08249">
    <property type="entry name" value="enoyl_reductase_like"/>
    <property type="match status" value="1"/>
</dbReference>
<dbReference type="SUPFAM" id="SSF50129">
    <property type="entry name" value="GroES-like"/>
    <property type="match status" value="1"/>
</dbReference>
<dbReference type="SMART" id="SM00829">
    <property type="entry name" value="PKS_ER"/>
    <property type="match status" value="1"/>
</dbReference>
<keyword evidence="5" id="KW-1185">Reference proteome</keyword>
<evidence type="ECO:0000256" key="1">
    <source>
        <dbReference type="ARBA" id="ARBA00008072"/>
    </source>
</evidence>
<dbReference type="RefSeq" id="XP_058304190.1">
    <property type="nucleotide sequence ID" value="XM_058457291.1"/>
</dbReference>